<gene>
    <name evidence="2" type="ORF">HAHE_13290</name>
</gene>
<organism evidence="2 3">
    <name type="scientific">Haloferula helveola</name>
    <dbReference type="NCBI Taxonomy" id="490095"/>
    <lineage>
        <taxon>Bacteria</taxon>
        <taxon>Pseudomonadati</taxon>
        <taxon>Verrucomicrobiota</taxon>
        <taxon>Verrucomicrobiia</taxon>
        <taxon>Verrucomicrobiales</taxon>
        <taxon>Verrucomicrobiaceae</taxon>
        <taxon>Haloferula</taxon>
    </lineage>
</organism>
<evidence type="ECO:0000313" key="3">
    <source>
        <dbReference type="Proteomes" id="UP001374893"/>
    </source>
</evidence>
<keyword evidence="1" id="KW-0175">Coiled coil</keyword>
<proteinExistence type="predicted"/>
<name>A0ABM7R8M3_9BACT</name>
<feature type="coiled-coil region" evidence="1">
    <location>
        <begin position="28"/>
        <end position="62"/>
    </location>
</feature>
<evidence type="ECO:0000313" key="2">
    <source>
        <dbReference type="EMBL" id="BCX47421.1"/>
    </source>
</evidence>
<sequence>MRPQTLLPVLLGGAVGFGGILQGLRWKNAAAEAGNADLQERIAELESSIELLERENESLRSLAQGGGELKVPEPLIEFVESAIGLDFRSSPVVHKIAGEELRDRVTASIESRFPPNSLSHRQQAWVRMGLLMPDDNFAGQLAATYSIGARSWFDDQTGEGWVTDRFQEGSVPDQAALIRALVRILLHQHYPPPPGYPGDEPDRARNALHHGSAIAIENRFLARQALGIGFTGTQDDQSGARDLLESLPAFVRGLATFPSQLGPPRAGRLMDQEELLGALHSPPQTTMWFAEEGEGIETVKVAVPELPGEDVLDESAGWLGLLLWLQTLDPELSDLANAWRGDHYRLTAVSDTRLNLVWEIALATPEDAEKIAGAACVMAGVLADAESDPAVGEAVDTPDGQRVLVERPAPDRVRFSNLAAE</sequence>
<protein>
    <submittedName>
        <fullName evidence="2">Uncharacterized protein</fullName>
    </submittedName>
</protein>
<evidence type="ECO:0000256" key="1">
    <source>
        <dbReference type="SAM" id="Coils"/>
    </source>
</evidence>
<dbReference type="EMBL" id="AP024702">
    <property type="protein sequence ID" value="BCX47421.1"/>
    <property type="molecule type" value="Genomic_DNA"/>
</dbReference>
<dbReference type="RefSeq" id="WP_338689621.1">
    <property type="nucleotide sequence ID" value="NZ_AP024702.1"/>
</dbReference>
<reference evidence="2 3" key="1">
    <citation type="submission" date="2021-06" db="EMBL/GenBank/DDBJ databases">
        <title>Complete genome of Haloferula helveola possessing various polysaccharide degrading enzymes.</title>
        <authorList>
            <person name="Takami H."/>
            <person name="Huang C."/>
            <person name="Hamasaki K."/>
        </authorList>
    </citation>
    <scope>NUCLEOTIDE SEQUENCE [LARGE SCALE GENOMIC DNA]</scope>
    <source>
        <strain evidence="2 3">CN-1</strain>
    </source>
</reference>
<dbReference type="Proteomes" id="UP001374893">
    <property type="component" value="Chromosome"/>
</dbReference>
<keyword evidence="3" id="KW-1185">Reference proteome</keyword>
<accession>A0ABM7R8M3</accession>